<dbReference type="Pfam" id="PF08626">
    <property type="entry name" value="TRAPPC9-Trs120"/>
    <property type="match status" value="1"/>
</dbReference>
<feature type="region of interest" description="Disordered" evidence="1">
    <location>
        <begin position="26"/>
        <end position="54"/>
    </location>
</feature>
<accession>A0AAD8YAZ1</accession>
<dbReference type="Proteomes" id="UP001224775">
    <property type="component" value="Unassembled WGS sequence"/>
</dbReference>
<feature type="region of interest" description="Disordered" evidence="1">
    <location>
        <begin position="1193"/>
        <end position="1215"/>
    </location>
</feature>
<comment type="caution">
    <text evidence="3">The sequence shown here is derived from an EMBL/GenBank/DDBJ whole genome shotgun (WGS) entry which is preliminary data.</text>
</comment>
<dbReference type="InterPro" id="IPR013935">
    <property type="entry name" value="Trs120_TRAPPC9"/>
</dbReference>
<gene>
    <name evidence="3" type="ORF">QTG54_007579</name>
</gene>
<dbReference type="PANTHER" id="PTHR21512">
    <property type="entry name" value="TRAFFICKING PROTEIN PARTICLE COMPLEX SUBUNIT 9"/>
    <property type="match status" value="1"/>
</dbReference>
<name>A0AAD8YAZ1_9STRA</name>
<evidence type="ECO:0000259" key="2">
    <source>
        <dbReference type="Pfam" id="PF08626"/>
    </source>
</evidence>
<feature type="compositionally biased region" description="Polar residues" evidence="1">
    <location>
        <begin position="373"/>
        <end position="390"/>
    </location>
</feature>
<organism evidence="3 4">
    <name type="scientific">Skeletonema marinoi</name>
    <dbReference type="NCBI Taxonomy" id="267567"/>
    <lineage>
        <taxon>Eukaryota</taxon>
        <taxon>Sar</taxon>
        <taxon>Stramenopiles</taxon>
        <taxon>Ochrophyta</taxon>
        <taxon>Bacillariophyta</taxon>
        <taxon>Coscinodiscophyceae</taxon>
        <taxon>Thalassiosirophycidae</taxon>
        <taxon>Thalassiosirales</taxon>
        <taxon>Skeletonemataceae</taxon>
        <taxon>Skeletonema</taxon>
        <taxon>Skeletonema marinoi-dohrnii complex</taxon>
    </lineage>
</organism>
<evidence type="ECO:0000313" key="3">
    <source>
        <dbReference type="EMBL" id="KAK1742006.1"/>
    </source>
</evidence>
<feature type="compositionally biased region" description="Polar residues" evidence="1">
    <location>
        <begin position="418"/>
        <end position="428"/>
    </location>
</feature>
<feature type="compositionally biased region" description="Low complexity" evidence="1">
    <location>
        <begin position="30"/>
        <end position="51"/>
    </location>
</feature>
<feature type="compositionally biased region" description="Gly residues" evidence="1">
    <location>
        <begin position="434"/>
        <end position="446"/>
    </location>
</feature>
<proteinExistence type="predicted"/>
<sequence length="1766" mass="192445">MHSQLPGRPSFRDSAIHSVAIVPLTIPSGNENTKNNDGNNASDSADAAAGGPTITTQTYSDKSYSNLLNSLQEFALQGRLSNQRMDSESHFLNANNSEVTSWSDESSQITLILPHSQLTRPGDWRYNTTPLKSHDWQSGSQRIRIFDGRQECSRMAYDRLRISDNDTSNTVEADPWSDLEPHRTTAAIIGVLNMKDCRDTNDLWAAEKSLMEWANRYDTTLNNANSNQRSNNNNNNSDNNGNNIIIRLFVFDSFEESIQQRVNISETRLCHSSQIVAFPPLEMAHSQMMALHWNVVVNDLAVSLFRSVEGKIRRNDLLSKSIASGNTAVGGGAINSGGGGGIGGGIQAAKGGVAALLAPASSDADVSNDDASIATNTTDANTSTGGSSHDGQGQRMMGLGGRFKNAFDNTRKAIANRQDSANASYRSDSASSGGEFGGVGSGGKLTGGNENWNTGVDKKKLVTPLDLDATVEMTTVSARDMEALKRRDLGRREKRSADLSLLAGSPIDAYERYTRAAELTRHSHDPLWYASALEGCACAFIAMAEAGGHGVDEYLENNFQLPEEIMALAIAQGVAAGADLGDSKGKTMTVDRSKTTLPQAVTALVEEALSVLCRHEKLASLHAGLLLKLAEYVQELEEGHLRCRWGEGEFCYGGDLNSSSGDYAPPRWEKTSVSRLTLQGAEVREMLALDSIERGRKFTELLHRAVSVGGLDDRSRADVAAACARACLKGTKTTQWGSSSGSGSPSSRLRFPRKAAYFTLIAAEAMSRCRSVDAGQRASNLYVAASHLYSRKGNEDDSLTKYGWATLRASALQGLSCQPSDKPVAEEATELLVALLNEISPDQVDDSLLMAQMSDGTFQEEVFSVAPVLDRKRSTEETNSGRPQYVSNPLASMAKTPFFSQAPPSALSLSQSKWLEDEPVQHIQLPCFNNVGDRAASELVAADKMFEDRASALTSSLSSLSCVTNKIGFDKCARIQKLCVVNMSDIRQQMGATSSLDNETIGVYEESSAGDSLPPPLVVTSAKIIKSESHLLLERTKAVGYSSKFATHSMSTFFNPYAKNQAAKDAKNKVQTTLLAEGEERTIMIEFKNRLAVPLEVPSCRLEFEGKETSRIEAPPLSFTVPAKTKSFAVHFPFIVSVSKTEHKEEVKEENDTETETVPEADTFDVAGLCVTCLNRTFPIRFKKSEAEEVAIDESTTSCQIPPPASVYQRSTHNAPKQDEQQMVVRLESVPAQPNLLVSFAASQSPMEEDANVPVHLSDGEIFTIPPFRLENDLGKSGMGEIERLQVLAVGLPGIPDETLFDTDALAAALEEEEDVLTESDSEAEEDFEEMMDCDGLPPLKMKVIAAGLDLKSINDKSRNKGEGSIVKFQMAATHDMGDQLANGGNVRIRFRYRGPSPNPATEIWRKREISLRIIRVKGPRISSLTFRSDLSWGSSYSELCNSLAMQRRRLDATPKWESSNNKHRLQSRSRSFGSMDALSIDVTSDAADDSILNRVGMDNGVHVSADEVVLLMAVANETNSTIILSNKKGLVGGFEGSPMPTVKVTSGVSVKIPVVIPRIDRIDENGEMTDIAAELVSRTALQWESEVVEEGDDNTEKIKRTGRVRIPSRCLREIIDEHQSFASRICKPPVSLQVSIGEEAKSEVSLKIGEPVQVKTHVSIQDWVPLDVVEKSKVTLEFCCAEKQPGNNSSTSGRMPYVWCGQLRRTVDLSNDDDDKSHCARIAFFQCGVYVVSACAKVSSHGTPGVEEFWWAPHANIIKVNEEIQ</sequence>
<dbReference type="EMBL" id="JATAAI010000012">
    <property type="protein sequence ID" value="KAK1742006.1"/>
    <property type="molecule type" value="Genomic_DNA"/>
</dbReference>
<dbReference type="GO" id="GO:0005802">
    <property type="term" value="C:trans-Golgi network"/>
    <property type="evidence" value="ECO:0007669"/>
    <property type="project" value="TreeGrafter"/>
</dbReference>
<evidence type="ECO:0000313" key="4">
    <source>
        <dbReference type="Proteomes" id="UP001224775"/>
    </source>
</evidence>
<dbReference type="InterPro" id="IPR058563">
    <property type="entry name" value="Trs120_TRAPPC9_N"/>
</dbReference>
<reference evidence="3" key="1">
    <citation type="submission" date="2023-06" db="EMBL/GenBank/DDBJ databases">
        <title>Survivors Of The Sea: Transcriptome response of Skeletonema marinoi to long-term dormancy.</title>
        <authorList>
            <person name="Pinder M.I.M."/>
            <person name="Kourtchenko O."/>
            <person name="Robertson E.K."/>
            <person name="Larsson T."/>
            <person name="Maumus F."/>
            <person name="Osuna-Cruz C.M."/>
            <person name="Vancaester E."/>
            <person name="Stenow R."/>
            <person name="Vandepoele K."/>
            <person name="Ploug H."/>
            <person name="Bruchert V."/>
            <person name="Godhe A."/>
            <person name="Topel M."/>
        </authorList>
    </citation>
    <scope>NUCLEOTIDE SEQUENCE</scope>
    <source>
        <strain evidence="3">R05AC</strain>
    </source>
</reference>
<keyword evidence="4" id="KW-1185">Reference proteome</keyword>
<dbReference type="PANTHER" id="PTHR21512:SF5">
    <property type="entry name" value="TRAFFICKING PROTEIN PARTICLE COMPLEX SUBUNIT 9"/>
    <property type="match status" value="1"/>
</dbReference>
<feature type="region of interest" description="Disordered" evidence="1">
    <location>
        <begin position="418"/>
        <end position="456"/>
    </location>
</feature>
<protein>
    <submittedName>
        <fullName evidence="3">Trafficking protein particle complex subunit 9</fullName>
    </submittedName>
</protein>
<evidence type="ECO:0000256" key="1">
    <source>
        <dbReference type="SAM" id="MobiDB-lite"/>
    </source>
</evidence>
<feature type="region of interest" description="Disordered" evidence="1">
    <location>
        <begin position="364"/>
        <end position="402"/>
    </location>
</feature>
<feature type="domain" description="Trs120/TRAPPC9 N-terminal" evidence="2">
    <location>
        <begin position="390"/>
        <end position="544"/>
    </location>
</feature>